<evidence type="ECO:0000256" key="2">
    <source>
        <dbReference type="SAM" id="SignalP"/>
    </source>
</evidence>
<dbReference type="GO" id="GO:0030313">
    <property type="term" value="C:cell envelope"/>
    <property type="evidence" value="ECO:0007669"/>
    <property type="project" value="UniProtKB-SubCell"/>
</dbReference>
<feature type="domain" description="Ig-like" evidence="3">
    <location>
        <begin position="48"/>
        <end position="117"/>
    </location>
</feature>
<feature type="signal peptide" evidence="2">
    <location>
        <begin position="1"/>
        <end position="23"/>
    </location>
</feature>
<dbReference type="Gene3D" id="2.60.40.3630">
    <property type="match status" value="1"/>
</dbReference>
<sequence length="457" mass="49220">MKVKSKIISLLLALALVLVFAMAACGGGGKTEGGGGDKKTVSSIDITTEPTKKEYLVGDTLDLTGGVLAVYYSDGSSGTVQMTDSGVSATADMSVAGSNVTVTVTYSGKSDTYRISVAEPVVTYTVTFNYNYTGAPEPTVKEVEGGQSVTPPADPDRTDYRFAGWYTDATEGEAYAFGPVTENITLYAHWADANSVTLTMKWNMAGQQENFAVQSYERGAMTPSAGDLPEPSLAGYRFMGWYTDTELTQEYSRMFINADTVLYAKWLKEYVFEAEQTDIADIDGAGYSNSRGGDALIFESDDGQGPDMKASGGYYIAGLYTTGAELVFTINAQEAVDDAVLVLRLAAEFRNITMSSDPTAEDYYTISVNGNAIQYSNISLTGTDIPDPMDGGRYPFEDYTITTSLSLQKGENVIRLVTSNANAYHVGTQKANAPMVDCIKIYTDTELTWTPVDNVKD</sequence>
<dbReference type="NCBIfam" id="TIGR02543">
    <property type="entry name" value="List_Bact_rpt"/>
    <property type="match status" value="1"/>
</dbReference>
<dbReference type="InterPro" id="IPR013378">
    <property type="entry name" value="InlB-like_B-rpt"/>
</dbReference>
<dbReference type="InterPro" id="IPR042229">
    <property type="entry name" value="Listeria/Bacterioides_rpt_sf"/>
</dbReference>
<reference evidence="4" key="2">
    <citation type="journal article" date="2021" name="PeerJ">
        <title>Extensive microbial diversity within the chicken gut microbiome revealed by metagenomics and culture.</title>
        <authorList>
            <person name="Gilroy R."/>
            <person name="Ravi A."/>
            <person name="Getino M."/>
            <person name="Pursley I."/>
            <person name="Horton D.L."/>
            <person name="Alikhan N.F."/>
            <person name="Baker D."/>
            <person name="Gharbi K."/>
            <person name="Hall N."/>
            <person name="Watson M."/>
            <person name="Adriaenssens E.M."/>
            <person name="Foster-Nyarko E."/>
            <person name="Jarju S."/>
            <person name="Secka A."/>
            <person name="Antonio M."/>
            <person name="Oren A."/>
            <person name="Chaudhuri R.R."/>
            <person name="La Ragione R."/>
            <person name="Hildebrand F."/>
            <person name="Pallen M.J."/>
        </authorList>
    </citation>
    <scope>NUCLEOTIDE SEQUENCE</scope>
    <source>
        <strain evidence="4">CHK195-12923</strain>
    </source>
</reference>
<proteinExistence type="predicted"/>
<evidence type="ECO:0000259" key="3">
    <source>
        <dbReference type="Pfam" id="PF07523"/>
    </source>
</evidence>
<evidence type="ECO:0000313" key="4">
    <source>
        <dbReference type="EMBL" id="HIU61345.1"/>
    </source>
</evidence>
<evidence type="ECO:0000313" key="5">
    <source>
        <dbReference type="Proteomes" id="UP000824110"/>
    </source>
</evidence>
<dbReference type="Proteomes" id="UP000824110">
    <property type="component" value="Unassembled WGS sequence"/>
</dbReference>
<dbReference type="InterPro" id="IPR022038">
    <property type="entry name" value="Ig-like_bact"/>
</dbReference>
<dbReference type="Gene3D" id="2.60.120.260">
    <property type="entry name" value="Galactose-binding domain-like"/>
    <property type="match status" value="1"/>
</dbReference>
<organism evidence="4 5">
    <name type="scientific">Candidatus Coproplasma excrementigallinarum</name>
    <dbReference type="NCBI Taxonomy" id="2840747"/>
    <lineage>
        <taxon>Bacteria</taxon>
        <taxon>Bacillati</taxon>
        <taxon>Bacillota</taxon>
        <taxon>Clostridia</taxon>
        <taxon>Eubacteriales</taxon>
        <taxon>Candidatus Coproplasma</taxon>
    </lineage>
</organism>
<keyword evidence="2" id="KW-0732">Signal</keyword>
<accession>A0A9D1MIY5</accession>
<dbReference type="EMBL" id="DVNE01000015">
    <property type="protein sequence ID" value="HIU61345.1"/>
    <property type="molecule type" value="Genomic_DNA"/>
</dbReference>
<evidence type="ECO:0000256" key="1">
    <source>
        <dbReference type="ARBA" id="ARBA00004196"/>
    </source>
</evidence>
<feature type="chain" id="PRO_5039062515" evidence="2">
    <location>
        <begin position="24"/>
        <end position="457"/>
    </location>
</feature>
<reference evidence="4" key="1">
    <citation type="submission" date="2020-10" db="EMBL/GenBank/DDBJ databases">
        <authorList>
            <person name="Gilroy R."/>
        </authorList>
    </citation>
    <scope>NUCLEOTIDE SEQUENCE</scope>
    <source>
        <strain evidence="4">CHK195-12923</strain>
    </source>
</reference>
<dbReference type="Pfam" id="PF09479">
    <property type="entry name" value="Flg_new"/>
    <property type="match status" value="2"/>
</dbReference>
<protein>
    <submittedName>
        <fullName evidence="4">InlB B-repeat-containing protein</fullName>
    </submittedName>
</protein>
<comment type="subcellular location">
    <subcellularLocation>
        <location evidence="1">Cell envelope</location>
    </subcellularLocation>
</comment>
<gene>
    <name evidence="4" type="ORF">IAB69_01675</name>
</gene>
<comment type="caution">
    <text evidence="4">The sequence shown here is derived from an EMBL/GenBank/DDBJ whole genome shotgun (WGS) entry which is preliminary data.</text>
</comment>
<name>A0A9D1MIY5_9FIRM</name>
<dbReference type="Pfam" id="PF07523">
    <property type="entry name" value="Big_3"/>
    <property type="match status" value="1"/>
</dbReference>
<dbReference type="AlphaFoldDB" id="A0A9D1MIY5"/>
<dbReference type="Gene3D" id="2.60.40.4270">
    <property type="entry name" value="Listeria-Bacteroides repeat domain"/>
    <property type="match status" value="2"/>
</dbReference>
<dbReference type="PROSITE" id="PS51257">
    <property type="entry name" value="PROKAR_LIPOPROTEIN"/>
    <property type="match status" value="1"/>
</dbReference>